<sequence length="545" mass="63141">MNDINELAPDYYLKNFCKLIHHAESWYQDLLTTEEQQWLSSFHQLPHSAQCLLVRLYSRKGDLFRSDKLNYNEIEDIPACLLTLESFKLIELSPVLSNQELASQLLTKPEALAVFPNCSKLLKKKELVDSLSKETFDQFSVLNFTIIKLNSAHIIEVLLALFFANARQDLSQFVLSDLGVHRFENYPLSKSLRFFDQRKQVNQLIELSALSDLYTQLDRKQVTNLDQLVSALPASIGHHYLDRKREHLLNDIARDYERLNNFDTALALFNQTSLPPSRERQARIYDKLEQNQQLADVVSAMLQNPVNISELEVAQKLEQRVRRKQGLAKLSYSKPVFHSEYMELDLSQQRVEFAVKEQYEHLGWTVFYTENSLLNGLLGLTIWEAIYSAVEGAFINAYQTRPLDFYHPSFTANRTTLIEQALNNVYQHQTEHLLETFTLKHGISNPLVQWSCLTRELIELALSHIPSDKLVAIFKIQLSDLKIYRNGMPDLIAFKNGEFKWIEVKGPGDKLQDNQWRWISIFNRLNLNFSVCYVSNKAIESSVSS</sequence>
<evidence type="ECO:0000313" key="13">
    <source>
        <dbReference type="Proteomes" id="UP000016567"/>
    </source>
</evidence>
<dbReference type="RefSeq" id="WP_021708586.1">
    <property type="nucleotide sequence ID" value="NZ_BAOB01000298.1"/>
</dbReference>
<dbReference type="InterPro" id="IPR014883">
    <property type="entry name" value="VRR_NUC"/>
</dbReference>
<comment type="cofactor">
    <cofactor evidence="2">
        <name>Mn(2+)</name>
        <dbReference type="ChEBI" id="CHEBI:29035"/>
    </cofactor>
</comment>
<dbReference type="GO" id="GO:0003676">
    <property type="term" value="F:nucleic acid binding"/>
    <property type="evidence" value="ECO:0007669"/>
    <property type="project" value="InterPro"/>
</dbReference>
<evidence type="ECO:0000256" key="9">
    <source>
        <dbReference type="ARBA" id="ARBA00022842"/>
    </source>
</evidence>
<gene>
    <name evidence="12" type="ORF">VAZ01S_015_00500</name>
</gene>
<comment type="cofactor">
    <cofactor evidence="3">
        <name>Mg(2+)</name>
        <dbReference type="ChEBI" id="CHEBI:18420"/>
    </cofactor>
</comment>
<evidence type="ECO:0000313" key="12">
    <source>
        <dbReference type="EMBL" id="GAD74806.1"/>
    </source>
</evidence>
<keyword evidence="6" id="KW-0540">Nuclease</keyword>
<evidence type="ECO:0000256" key="5">
    <source>
        <dbReference type="ARBA" id="ARBA00012029"/>
    </source>
</evidence>
<comment type="catalytic activity">
    <reaction evidence="1">
        <text>Hydrolytically removes 5'-nucleotides successively from the 3'-hydroxy termini of 3'-hydroxy-terminated oligonucleotides.</text>
        <dbReference type="EC" id="3.1.4.1"/>
    </reaction>
</comment>
<protein>
    <recommendedName>
        <fullName evidence="5">phosphodiesterase I</fullName>
        <ecNumber evidence="5">3.1.4.1</ecNumber>
    </recommendedName>
</protein>
<dbReference type="Pfam" id="PF21315">
    <property type="entry name" value="FAN1_HTH"/>
    <property type="match status" value="1"/>
</dbReference>
<dbReference type="AlphaFoldDB" id="U3A4A9"/>
<dbReference type="GO" id="GO:0036297">
    <property type="term" value="P:interstrand cross-link repair"/>
    <property type="evidence" value="ECO:0007669"/>
    <property type="project" value="InterPro"/>
</dbReference>
<comment type="similarity">
    <text evidence="4">Belongs to the FAN1 family.</text>
</comment>
<feature type="domain" description="VRR-NUC" evidence="11">
    <location>
        <begin position="429"/>
        <end position="536"/>
    </location>
</feature>
<comment type="caution">
    <text evidence="12">The sequence shown here is derived from an EMBL/GenBank/DDBJ whole genome shotgun (WGS) entry which is preliminary data.</text>
</comment>
<dbReference type="GO" id="GO:0004528">
    <property type="term" value="F:phosphodiesterase I activity"/>
    <property type="evidence" value="ECO:0007669"/>
    <property type="project" value="UniProtKB-EC"/>
</dbReference>
<evidence type="ECO:0000256" key="10">
    <source>
        <dbReference type="ARBA" id="ARBA00023211"/>
    </source>
</evidence>
<dbReference type="eggNOG" id="COG2176">
    <property type="taxonomic scope" value="Bacteria"/>
</dbReference>
<dbReference type="OrthoDB" id="9803913at2"/>
<dbReference type="GO" id="GO:0046872">
    <property type="term" value="F:metal ion binding"/>
    <property type="evidence" value="ECO:0007669"/>
    <property type="project" value="UniProtKB-KW"/>
</dbReference>
<evidence type="ECO:0000256" key="7">
    <source>
        <dbReference type="ARBA" id="ARBA00022723"/>
    </source>
</evidence>
<proteinExistence type="inferred from homology"/>
<dbReference type="STRING" id="1219077.VAZ01S_015_00500"/>
<dbReference type="InterPro" id="IPR049125">
    <property type="entry name" value="FAN1-like_WH"/>
</dbReference>
<keyword evidence="10" id="KW-0464">Manganese</keyword>
<dbReference type="PANTHER" id="PTHR15749">
    <property type="entry name" value="FANCONI-ASSOCIATED NUCLEASE 1"/>
    <property type="match status" value="1"/>
</dbReference>
<dbReference type="PANTHER" id="PTHR15749:SF4">
    <property type="entry name" value="FANCONI-ASSOCIATED NUCLEASE 1"/>
    <property type="match status" value="1"/>
</dbReference>
<dbReference type="SMART" id="SM00990">
    <property type="entry name" value="VRR_NUC"/>
    <property type="match status" value="1"/>
</dbReference>
<keyword evidence="13" id="KW-1185">Reference proteome</keyword>
<dbReference type="EMBL" id="BATL01000015">
    <property type="protein sequence ID" value="GAD74806.1"/>
    <property type="molecule type" value="Genomic_DNA"/>
</dbReference>
<evidence type="ECO:0000256" key="8">
    <source>
        <dbReference type="ARBA" id="ARBA00022801"/>
    </source>
</evidence>
<evidence type="ECO:0000256" key="1">
    <source>
        <dbReference type="ARBA" id="ARBA00000983"/>
    </source>
</evidence>
<organism evidence="12 13">
    <name type="scientific">Vibrio azureus NBRC 104587</name>
    <dbReference type="NCBI Taxonomy" id="1219077"/>
    <lineage>
        <taxon>Bacteria</taxon>
        <taxon>Pseudomonadati</taxon>
        <taxon>Pseudomonadota</taxon>
        <taxon>Gammaproteobacteria</taxon>
        <taxon>Vibrionales</taxon>
        <taxon>Vibrionaceae</taxon>
        <taxon>Vibrio</taxon>
    </lineage>
</organism>
<dbReference type="EC" id="3.1.4.1" evidence="5"/>
<evidence type="ECO:0000259" key="11">
    <source>
        <dbReference type="SMART" id="SM00990"/>
    </source>
</evidence>
<name>U3A4A9_9VIBR</name>
<keyword evidence="7" id="KW-0479">Metal-binding</keyword>
<evidence type="ECO:0000256" key="3">
    <source>
        <dbReference type="ARBA" id="ARBA00001946"/>
    </source>
</evidence>
<evidence type="ECO:0000256" key="6">
    <source>
        <dbReference type="ARBA" id="ARBA00022722"/>
    </source>
</evidence>
<evidence type="ECO:0000256" key="2">
    <source>
        <dbReference type="ARBA" id="ARBA00001936"/>
    </source>
</evidence>
<dbReference type="InterPro" id="IPR011856">
    <property type="entry name" value="tRNA_endonuc-like_dom_sf"/>
</dbReference>
<evidence type="ECO:0000256" key="4">
    <source>
        <dbReference type="ARBA" id="ARBA00005533"/>
    </source>
</evidence>
<dbReference type="InterPro" id="IPR033315">
    <property type="entry name" value="Fan1-like"/>
</dbReference>
<dbReference type="Gene3D" id="3.40.1350.10">
    <property type="match status" value="1"/>
</dbReference>
<keyword evidence="9" id="KW-0460">Magnesium</keyword>
<accession>U3A4A9</accession>
<dbReference type="Proteomes" id="UP000016567">
    <property type="component" value="Unassembled WGS sequence"/>
</dbReference>
<reference evidence="12 13" key="1">
    <citation type="submission" date="2013-09" db="EMBL/GenBank/DDBJ databases">
        <title>Whole genome shotgun sequence of Vibrio azureus NBRC 104587.</title>
        <authorList>
            <person name="Isaki S."/>
            <person name="Hosoyama A."/>
            <person name="Numata M."/>
            <person name="Hashimoto M."/>
            <person name="Hosoyama Y."/>
            <person name="Tsuchikane K."/>
            <person name="Noguchi M."/>
            <person name="Hirakata S."/>
            <person name="Ichikawa N."/>
            <person name="Ohji S."/>
            <person name="Yamazoe A."/>
            <person name="Fujita N."/>
        </authorList>
    </citation>
    <scope>NUCLEOTIDE SEQUENCE [LARGE SCALE GENOMIC DNA]</scope>
    <source>
        <strain evidence="12 13">NBRC 104587</strain>
    </source>
</reference>
<dbReference type="Pfam" id="PF08774">
    <property type="entry name" value="VRR_NUC"/>
    <property type="match status" value="1"/>
</dbReference>
<keyword evidence="8" id="KW-0378">Hydrolase</keyword>